<dbReference type="EMBL" id="BAAAQD010000001">
    <property type="protein sequence ID" value="GAA1502031.1"/>
    <property type="molecule type" value="Genomic_DNA"/>
</dbReference>
<protein>
    <recommendedName>
        <fullName evidence="4">Secreted protein</fullName>
    </recommendedName>
</protein>
<accession>A0ABN1ZPY0</accession>
<sequence>MRRQGSWQPLLWLLLALSVVGYTVHPVVLLPERAHAVTELVATAGDCASSNPSGAAQASERPIADHSSARTVAPPAVDAGTARCHELTPPAVGTRPPGSAGPRSAVDRALLQVWLR</sequence>
<evidence type="ECO:0000256" key="1">
    <source>
        <dbReference type="SAM" id="MobiDB-lite"/>
    </source>
</evidence>
<evidence type="ECO:0008006" key="4">
    <source>
        <dbReference type="Google" id="ProtNLM"/>
    </source>
</evidence>
<dbReference type="RefSeq" id="WP_344500487.1">
    <property type="nucleotide sequence ID" value="NZ_BAAAQD010000001.1"/>
</dbReference>
<comment type="caution">
    <text evidence="2">The sequence shown here is derived from an EMBL/GenBank/DDBJ whole genome shotgun (WGS) entry which is preliminary data.</text>
</comment>
<keyword evidence="3" id="KW-1185">Reference proteome</keyword>
<evidence type="ECO:0000313" key="3">
    <source>
        <dbReference type="Proteomes" id="UP001501470"/>
    </source>
</evidence>
<dbReference type="Proteomes" id="UP001501470">
    <property type="component" value="Unassembled WGS sequence"/>
</dbReference>
<organism evidence="2 3">
    <name type="scientific">Dactylosporangium maewongense</name>
    <dbReference type="NCBI Taxonomy" id="634393"/>
    <lineage>
        <taxon>Bacteria</taxon>
        <taxon>Bacillati</taxon>
        <taxon>Actinomycetota</taxon>
        <taxon>Actinomycetes</taxon>
        <taxon>Micromonosporales</taxon>
        <taxon>Micromonosporaceae</taxon>
        <taxon>Dactylosporangium</taxon>
    </lineage>
</organism>
<proteinExistence type="predicted"/>
<name>A0ABN1ZPY0_9ACTN</name>
<gene>
    <name evidence="2" type="ORF">GCM10009827_012990</name>
</gene>
<feature type="region of interest" description="Disordered" evidence="1">
    <location>
        <begin position="46"/>
        <end position="104"/>
    </location>
</feature>
<reference evidence="2 3" key="1">
    <citation type="journal article" date="2019" name="Int. J. Syst. Evol. Microbiol.">
        <title>The Global Catalogue of Microorganisms (GCM) 10K type strain sequencing project: providing services to taxonomists for standard genome sequencing and annotation.</title>
        <authorList>
            <consortium name="The Broad Institute Genomics Platform"/>
            <consortium name="The Broad Institute Genome Sequencing Center for Infectious Disease"/>
            <person name="Wu L."/>
            <person name="Ma J."/>
        </authorList>
    </citation>
    <scope>NUCLEOTIDE SEQUENCE [LARGE SCALE GENOMIC DNA]</scope>
    <source>
        <strain evidence="2 3">JCM 15933</strain>
    </source>
</reference>
<evidence type="ECO:0000313" key="2">
    <source>
        <dbReference type="EMBL" id="GAA1502031.1"/>
    </source>
</evidence>